<organism evidence="2 3">
    <name type="scientific">Rangifer tarandus platyrhynchus</name>
    <name type="common">Svalbard reindeer</name>
    <dbReference type="NCBI Taxonomy" id="3082113"/>
    <lineage>
        <taxon>Eukaryota</taxon>
        <taxon>Metazoa</taxon>
        <taxon>Chordata</taxon>
        <taxon>Craniata</taxon>
        <taxon>Vertebrata</taxon>
        <taxon>Euteleostomi</taxon>
        <taxon>Mammalia</taxon>
        <taxon>Eutheria</taxon>
        <taxon>Laurasiatheria</taxon>
        <taxon>Artiodactyla</taxon>
        <taxon>Ruminantia</taxon>
        <taxon>Pecora</taxon>
        <taxon>Cervidae</taxon>
        <taxon>Odocoileinae</taxon>
        <taxon>Rangifer</taxon>
    </lineage>
</organism>
<gene>
    <name evidence="2" type="ORF">MRATA1EN1_LOCUS28204</name>
</gene>
<accession>A0ABN8ZZ01</accession>
<dbReference type="EMBL" id="OX459945">
    <property type="protein sequence ID" value="CAI9179242.1"/>
    <property type="molecule type" value="Genomic_DNA"/>
</dbReference>
<sequence>MVASARDPSGDENQENPEGRRRRLQFSVGPTQAGYFFSAPAPFLQQLLFQKLRAVGSSAPRGPTGRRAAVEGRGEGEPRAGSAQLCGARRGDLTRWVEEGALAGRRPCPGAGAGARRAPGRPGYGAVPGQPLGGAPSVAFGWEPGCRLRAALRSAAFELRVEAREAGEGSGGVTEAVK</sequence>
<dbReference type="Proteomes" id="UP001176941">
    <property type="component" value="Chromosome 9"/>
</dbReference>
<reference evidence="2" key="1">
    <citation type="submission" date="2023-04" db="EMBL/GenBank/DDBJ databases">
        <authorList>
            <consortium name="ELIXIR-Norway"/>
        </authorList>
    </citation>
    <scope>NUCLEOTIDE SEQUENCE [LARGE SCALE GENOMIC DNA]</scope>
</reference>
<evidence type="ECO:0000313" key="2">
    <source>
        <dbReference type="EMBL" id="CAI9179242.1"/>
    </source>
</evidence>
<evidence type="ECO:0000256" key="1">
    <source>
        <dbReference type="SAM" id="MobiDB-lite"/>
    </source>
</evidence>
<evidence type="ECO:0000313" key="3">
    <source>
        <dbReference type="Proteomes" id="UP001176941"/>
    </source>
</evidence>
<feature type="region of interest" description="Disordered" evidence="1">
    <location>
        <begin position="103"/>
        <end position="127"/>
    </location>
</feature>
<feature type="region of interest" description="Disordered" evidence="1">
    <location>
        <begin position="56"/>
        <end position="86"/>
    </location>
</feature>
<proteinExistence type="predicted"/>
<keyword evidence="3" id="KW-1185">Reference proteome</keyword>
<protein>
    <submittedName>
        <fullName evidence="2">Uncharacterized protein</fullName>
    </submittedName>
</protein>
<feature type="region of interest" description="Disordered" evidence="1">
    <location>
        <begin position="1"/>
        <end position="25"/>
    </location>
</feature>
<name>A0ABN8ZZ01_RANTA</name>
<feature type="compositionally biased region" description="Basic and acidic residues" evidence="1">
    <location>
        <begin position="68"/>
        <end position="78"/>
    </location>
</feature>